<dbReference type="InterPro" id="IPR016181">
    <property type="entry name" value="Acyl_CoA_acyltransferase"/>
</dbReference>
<dbReference type="PROSITE" id="PS51186">
    <property type="entry name" value="GNAT"/>
    <property type="match status" value="1"/>
</dbReference>
<dbReference type="AlphaFoldDB" id="A0A103DXC6"/>
<organism evidence="3 4">
    <name type="scientific">Burkholderia singularis</name>
    <dbReference type="NCBI Taxonomy" id="1503053"/>
    <lineage>
        <taxon>Bacteria</taxon>
        <taxon>Pseudomonadati</taxon>
        <taxon>Pseudomonadota</taxon>
        <taxon>Betaproteobacteria</taxon>
        <taxon>Burkholderiales</taxon>
        <taxon>Burkholderiaceae</taxon>
        <taxon>Burkholderia</taxon>
        <taxon>pseudomallei group</taxon>
    </lineage>
</organism>
<dbReference type="CDD" id="cd04301">
    <property type="entry name" value="NAT_SF"/>
    <property type="match status" value="1"/>
</dbReference>
<dbReference type="Proteomes" id="UP000062788">
    <property type="component" value="Unassembled WGS sequence"/>
</dbReference>
<accession>A0A103DXC6</accession>
<dbReference type="Gene3D" id="3.40.630.30">
    <property type="match status" value="1"/>
</dbReference>
<name>A0A103DXC6_9BURK</name>
<protein>
    <recommendedName>
        <fullName evidence="2">N-acetyltransferase domain-containing protein</fullName>
    </recommendedName>
</protein>
<evidence type="ECO:0000313" key="3">
    <source>
        <dbReference type="EMBL" id="KVE24476.1"/>
    </source>
</evidence>
<dbReference type="SUPFAM" id="SSF55729">
    <property type="entry name" value="Acyl-CoA N-acyltransferases (Nat)"/>
    <property type="match status" value="1"/>
</dbReference>
<proteinExistence type="predicted"/>
<comment type="caution">
    <text evidence="3">The sequence shown here is derived from an EMBL/GenBank/DDBJ whole genome shotgun (WGS) entry which is preliminary data.</text>
</comment>
<feature type="region of interest" description="Disordered" evidence="1">
    <location>
        <begin position="461"/>
        <end position="488"/>
    </location>
</feature>
<evidence type="ECO:0000313" key="4">
    <source>
        <dbReference type="Proteomes" id="UP000062788"/>
    </source>
</evidence>
<dbReference type="GO" id="GO:0016747">
    <property type="term" value="F:acyltransferase activity, transferring groups other than amino-acyl groups"/>
    <property type="evidence" value="ECO:0007669"/>
    <property type="project" value="InterPro"/>
</dbReference>
<feature type="compositionally biased region" description="Basic and acidic residues" evidence="1">
    <location>
        <begin position="461"/>
        <end position="472"/>
    </location>
</feature>
<evidence type="ECO:0000256" key="1">
    <source>
        <dbReference type="SAM" id="MobiDB-lite"/>
    </source>
</evidence>
<sequence>MDALSQIQLDIGHPHDFPALRRLRKEVFVDELGIQDITYRDVFNDWYSKNILLRRDRKIVGAVRVAFSRDQQEFYISYLVISKSHRKLSYLRLLFGAAIHVLQVNGIRSVRADSADLNLSMYLSAGCEVLGPKFKKYGFNCDWTPLRYVVGTNGDRERKIVEHAALLLGGDERLRWRFAPILRCCEDQPSYDEALVRFIESNGSAEIIPHVGSSSLTIRSNAVVTHETLFDPVADASTGTHKADLPALFDRLNETLSRDHVVVVNRCSAALNVARTYSTCTGKYLVCIDHPFDVVSIDRDQVKSVLWLADSPADIPEIVRRLDSINGFPVGFVLATSTASASVALLSTFLDFLHPADALPVQWIDSVRASSYSTYNAALGGNLLTFADAAVTVEATVIGIIGRTHCIVSFGAPKARIEMFINTLLSLGFSVGTTVRFANLAYGDELAAPLILIGDPSVRLAPERPSDTRTSGDPESQMTVRRHDGVAPDSPSLLHVTWRRNEQFEPPAALANVIGGFGAPLHTTSCADRDLQHLFLLGASRRMVTEAPCTLPEMENWPST</sequence>
<dbReference type="EMBL" id="LOWA01000054">
    <property type="protein sequence ID" value="KVE24476.1"/>
    <property type="molecule type" value="Genomic_DNA"/>
</dbReference>
<feature type="domain" description="N-acetyltransferase" evidence="2">
    <location>
        <begin position="7"/>
        <end position="150"/>
    </location>
</feature>
<gene>
    <name evidence="3" type="ORF">WS67_20420</name>
</gene>
<keyword evidence="4" id="KW-1185">Reference proteome</keyword>
<dbReference type="InterPro" id="IPR000182">
    <property type="entry name" value="GNAT_dom"/>
</dbReference>
<evidence type="ECO:0000259" key="2">
    <source>
        <dbReference type="PROSITE" id="PS51186"/>
    </source>
</evidence>
<reference evidence="3 4" key="1">
    <citation type="submission" date="2015-11" db="EMBL/GenBank/DDBJ databases">
        <title>Expanding the genomic diversity of Burkholderia species for the development of highly accurate diagnostics.</title>
        <authorList>
            <person name="Sahl J."/>
            <person name="Keim P."/>
            <person name="Wagner D."/>
        </authorList>
    </citation>
    <scope>NUCLEOTIDE SEQUENCE [LARGE SCALE GENOMIC DNA]</scope>
    <source>
        <strain evidence="3 4">TSV85</strain>
    </source>
</reference>